<dbReference type="InterPro" id="IPR013325">
    <property type="entry name" value="RNA_pol_sigma_r2"/>
</dbReference>
<gene>
    <name evidence="8" type="ORF">ACFSRY_11300</name>
</gene>
<evidence type="ECO:0000259" key="7">
    <source>
        <dbReference type="Pfam" id="PF08281"/>
    </source>
</evidence>
<evidence type="ECO:0000256" key="3">
    <source>
        <dbReference type="ARBA" id="ARBA00023082"/>
    </source>
</evidence>
<evidence type="ECO:0000256" key="4">
    <source>
        <dbReference type="ARBA" id="ARBA00023163"/>
    </source>
</evidence>
<dbReference type="PANTHER" id="PTHR43133:SF46">
    <property type="entry name" value="RNA POLYMERASE SIGMA-70 FACTOR ECF SUBFAMILY"/>
    <property type="match status" value="1"/>
</dbReference>
<dbReference type="PANTHER" id="PTHR43133">
    <property type="entry name" value="RNA POLYMERASE ECF-TYPE SIGMA FACTO"/>
    <property type="match status" value="1"/>
</dbReference>
<keyword evidence="2" id="KW-0805">Transcription regulation</keyword>
<keyword evidence="5" id="KW-0472">Membrane</keyword>
<feature type="domain" description="RNA polymerase sigma factor 70 region 4 type 2" evidence="7">
    <location>
        <begin position="109"/>
        <end position="158"/>
    </location>
</feature>
<dbReference type="InterPro" id="IPR014284">
    <property type="entry name" value="RNA_pol_sigma-70_dom"/>
</dbReference>
<dbReference type="Gene3D" id="1.10.10.10">
    <property type="entry name" value="Winged helix-like DNA-binding domain superfamily/Winged helix DNA-binding domain"/>
    <property type="match status" value="1"/>
</dbReference>
<keyword evidence="3" id="KW-0731">Sigma factor</keyword>
<evidence type="ECO:0000259" key="6">
    <source>
        <dbReference type="Pfam" id="PF04542"/>
    </source>
</evidence>
<keyword evidence="9" id="KW-1185">Reference proteome</keyword>
<keyword evidence="5" id="KW-1133">Transmembrane helix</keyword>
<keyword evidence="4" id="KW-0804">Transcription</keyword>
<dbReference type="InterPro" id="IPR013249">
    <property type="entry name" value="RNA_pol_sigma70_r4_t2"/>
</dbReference>
<dbReference type="InterPro" id="IPR007627">
    <property type="entry name" value="RNA_pol_sigma70_r2"/>
</dbReference>
<keyword evidence="5" id="KW-0812">Transmembrane</keyword>
<dbReference type="Pfam" id="PF08281">
    <property type="entry name" value="Sigma70_r4_2"/>
    <property type="match status" value="1"/>
</dbReference>
<dbReference type="InterPro" id="IPR014327">
    <property type="entry name" value="RNA_pol_sigma70_bacteroid"/>
</dbReference>
<dbReference type="NCBIfam" id="TIGR02985">
    <property type="entry name" value="Sig70_bacteroi1"/>
    <property type="match status" value="1"/>
</dbReference>
<feature type="domain" description="RNA polymerase sigma-70 region 2" evidence="6">
    <location>
        <begin position="14"/>
        <end position="81"/>
    </location>
</feature>
<dbReference type="Gene3D" id="1.10.1740.10">
    <property type="match status" value="1"/>
</dbReference>
<dbReference type="InterPro" id="IPR036388">
    <property type="entry name" value="WH-like_DNA-bd_sf"/>
</dbReference>
<proteinExistence type="inferred from homology"/>
<name>A0ABW5IM11_9BACT</name>
<evidence type="ECO:0000313" key="9">
    <source>
        <dbReference type="Proteomes" id="UP001597544"/>
    </source>
</evidence>
<dbReference type="RefSeq" id="WP_377507084.1">
    <property type="nucleotide sequence ID" value="NZ_JBHULU010000015.1"/>
</dbReference>
<comment type="caution">
    <text evidence="8">The sequence shown here is derived from an EMBL/GenBank/DDBJ whole genome shotgun (WGS) entry which is preliminary data.</text>
</comment>
<accession>A0ABW5IM11</accession>
<evidence type="ECO:0000256" key="2">
    <source>
        <dbReference type="ARBA" id="ARBA00023015"/>
    </source>
</evidence>
<protein>
    <submittedName>
        <fullName evidence="8">RNA polymerase sigma-70 factor</fullName>
    </submittedName>
</protein>
<evidence type="ECO:0000256" key="1">
    <source>
        <dbReference type="ARBA" id="ARBA00010641"/>
    </source>
</evidence>
<dbReference type="InterPro" id="IPR039425">
    <property type="entry name" value="RNA_pol_sigma-70-like"/>
</dbReference>
<evidence type="ECO:0000313" key="8">
    <source>
        <dbReference type="EMBL" id="MFD2514455.1"/>
    </source>
</evidence>
<dbReference type="Pfam" id="PF04542">
    <property type="entry name" value="Sigma70_r2"/>
    <property type="match status" value="1"/>
</dbReference>
<feature type="transmembrane region" description="Helical" evidence="5">
    <location>
        <begin position="164"/>
        <end position="180"/>
    </location>
</feature>
<sequence>MSDEQDQLIHYESLFRQNYQRLCQRIHRIVGDMDVAEDIVQAIFVQYWNHQDRHTVENSEAYLYRACLNKALNHISTQKRRAILAEQYQQEQTQTVEAGQELELHELQQRVQQVINNLPPMCQKVFLLSRYEEMTHKEIADFLNISPNTVDNHIKKALSLFRKALLGLLLVCLKIIFHFFS</sequence>
<dbReference type="CDD" id="cd06171">
    <property type="entry name" value="Sigma70_r4"/>
    <property type="match status" value="1"/>
</dbReference>
<reference evidence="9" key="1">
    <citation type="journal article" date="2019" name="Int. J. Syst. Evol. Microbiol.">
        <title>The Global Catalogue of Microorganisms (GCM) 10K type strain sequencing project: providing services to taxonomists for standard genome sequencing and annotation.</title>
        <authorList>
            <consortium name="The Broad Institute Genomics Platform"/>
            <consortium name="The Broad Institute Genome Sequencing Center for Infectious Disease"/>
            <person name="Wu L."/>
            <person name="Ma J."/>
        </authorList>
    </citation>
    <scope>NUCLEOTIDE SEQUENCE [LARGE SCALE GENOMIC DNA]</scope>
    <source>
        <strain evidence="9">KCTC 42498</strain>
    </source>
</reference>
<dbReference type="SUPFAM" id="SSF88946">
    <property type="entry name" value="Sigma2 domain of RNA polymerase sigma factors"/>
    <property type="match status" value="1"/>
</dbReference>
<dbReference type="NCBIfam" id="TIGR02937">
    <property type="entry name" value="sigma70-ECF"/>
    <property type="match status" value="1"/>
</dbReference>
<dbReference type="EMBL" id="JBHULU010000015">
    <property type="protein sequence ID" value="MFD2514455.1"/>
    <property type="molecule type" value="Genomic_DNA"/>
</dbReference>
<dbReference type="InterPro" id="IPR013324">
    <property type="entry name" value="RNA_pol_sigma_r3/r4-like"/>
</dbReference>
<organism evidence="8 9">
    <name type="scientific">Pontibacter locisalis</name>
    <dbReference type="NCBI Taxonomy" id="1719035"/>
    <lineage>
        <taxon>Bacteria</taxon>
        <taxon>Pseudomonadati</taxon>
        <taxon>Bacteroidota</taxon>
        <taxon>Cytophagia</taxon>
        <taxon>Cytophagales</taxon>
        <taxon>Hymenobacteraceae</taxon>
        <taxon>Pontibacter</taxon>
    </lineage>
</organism>
<dbReference type="Proteomes" id="UP001597544">
    <property type="component" value="Unassembled WGS sequence"/>
</dbReference>
<evidence type="ECO:0000256" key="5">
    <source>
        <dbReference type="SAM" id="Phobius"/>
    </source>
</evidence>
<comment type="similarity">
    <text evidence="1">Belongs to the sigma-70 factor family. ECF subfamily.</text>
</comment>
<dbReference type="SUPFAM" id="SSF88659">
    <property type="entry name" value="Sigma3 and sigma4 domains of RNA polymerase sigma factors"/>
    <property type="match status" value="1"/>
</dbReference>